<proteinExistence type="predicted"/>
<dbReference type="SUPFAM" id="SSF46785">
    <property type="entry name" value="Winged helix' DNA-binding domain"/>
    <property type="match status" value="1"/>
</dbReference>
<protein>
    <submittedName>
        <fullName evidence="2">PadR family transcriptional regulator</fullName>
    </submittedName>
</protein>
<accession>A0ABV9Q2G6</accession>
<dbReference type="RefSeq" id="WP_380025951.1">
    <property type="nucleotide sequence ID" value="NZ_JBHSHC010000096.1"/>
</dbReference>
<dbReference type="Gene3D" id="1.10.10.10">
    <property type="entry name" value="Winged helix-like DNA-binding domain superfamily/Winged helix DNA-binding domain"/>
    <property type="match status" value="1"/>
</dbReference>
<gene>
    <name evidence="2" type="ORF">ACFO8Q_11775</name>
</gene>
<comment type="caution">
    <text evidence="2">The sequence shown here is derived from an EMBL/GenBank/DDBJ whole genome shotgun (WGS) entry which is preliminary data.</text>
</comment>
<dbReference type="Pfam" id="PF03551">
    <property type="entry name" value="PadR"/>
    <property type="match status" value="1"/>
</dbReference>
<dbReference type="InterPro" id="IPR036388">
    <property type="entry name" value="WH-like_DNA-bd_sf"/>
</dbReference>
<keyword evidence="3" id="KW-1185">Reference proteome</keyword>
<dbReference type="PANTHER" id="PTHR43252:SF7">
    <property type="entry name" value="TRANSCRIPTIONAL REGULATOR YQJI"/>
    <property type="match status" value="1"/>
</dbReference>
<dbReference type="PANTHER" id="PTHR43252">
    <property type="entry name" value="TRANSCRIPTIONAL REGULATOR YQJI"/>
    <property type="match status" value="1"/>
</dbReference>
<dbReference type="EMBL" id="JBHSHC010000096">
    <property type="protein sequence ID" value="MFC4768029.1"/>
    <property type="molecule type" value="Genomic_DNA"/>
</dbReference>
<sequence length="181" mass="21577">MELRLLILGLLCDQDLHPYEVLQILKMRQVHDYIKVNYGTLYYAFEQLEKNGWIEVKEVIQEEKRPEKKVYRITETGRSEFKKMLHKAFRTESKMFHPLYPALMNADFADADQVKAAIKEKIEKRRETVEFLRTLFQCKVSDHPYGVVMLIKNALMHSEVELAWLEEFLLGVEKGRLDRRE</sequence>
<evidence type="ECO:0000313" key="2">
    <source>
        <dbReference type="EMBL" id="MFC4768029.1"/>
    </source>
</evidence>
<dbReference type="Proteomes" id="UP001596002">
    <property type="component" value="Unassembled WGS sequence"/>
</dbReference>
<dbReference type="InterPro" id="IPR036390">
    <property type="entry name" value="WH_DNA-bd_sf"/>
</dbReference>
<feature type="domain" description="Transcription regulator PadR N-terminal" evidence="1">
    <location>
        <begin position="7"/>
        <end position="82"/>
    </location>
</feature>
<evidence type="ECO:0000259" key="1">
    <source>
        <dbReference type="Pfam" id="PF03551"/>
    </source>
</evidence>
<dbReference type="InterPro" id="IPR005149">
    <property type="entry name" value="Tscrpt_reg_PadR_N"/>
</dbReference>
<name>A0ABV9Q2G6_9BACL</name>
<organism evidence="2 3">
    <name type="scientific">Effusibacillus consociatus</name>
    <dbReference type="NCBI Taxonomy" id="1117041"/>
    <lineage>
        <taxon>Bacteria</taxon>
        <taxon>Bacillati</taxon>
        <taxon>Bacillota</taxon>
        <taxon>Bacilli</taxon>
        <taxon>Bacillales</taxon>
        <taxon>Alicyclobacillaceae</taxon>
        <taxon>Effusibacillus</taxon>
    </lineage>
</organism>
<reference evidence="3" key="1">
    <citation type="journal article" date="2019" name="Int. J. Syst. Evol. Microbiol.">
        <title>The Global Catalogue of Microorganisms (GCM) 10K type strain sequencing project: providing services to taxonomists for standard genome sequencing and annotation.</title>
        <authorList>
            <consortium name="The Broad Institute Genomics Platform"/>
            <consortium name="The Broad Institute Genome Sequencing Center for Infectious Disease"/>
            <person name="Wu L."/>
            <person name="Ma J."/>
        </authorList>
    </citation>
    <scope>NUCLEOTIDE SEQUENCE [LARGE SCALE GENOMIC DNA]</scope>
    <source>
        <strain evidence="3">WYCCWR 12678</strain>
    </source>
</reference>
<evidence type="ECO:0000313" key="3">
    <source>
        <dbReference type="Proteomes" id="UP001596002"/>
    </source>
</evidence>